<name>K3XQG9_SETIT</name>
<dbReference type="OrthoDB" id="10630510at2759"/>
<protein>
    <submittedName>
        <fullName evidence="1 2">Uncharacterized protein</fullName>
    </submittedName>
</protein>
<dbReference type="Pfam" id="PF05056">
    <property type="entry name" value="DUF674"/>
    <property type="match status" value="1"/>
</dbReference>
<dbReference type="STRING" id="4555.K3XQG9"/>
<dbReference type="PANTHER" id="PTHR33103">
    <property type="entry name" value="OS01G0153900 PROTEIN"/>
    <property type="match status" value="1"/>
</dbReference>
<evidence type="ECO:0000313" key="2">
    <source>
        <dbReference type="EnsemblPlants" id="KQL04464"/>
    </source>
</evidence>
<proteinExistence type="predicted"/>
<dbReference type="EMBL" id="AGNK02002870">
    <property type="status" value="NOT_ANNOTATED_CDS"/>
    <property type="molecule type" value="Genomic_DNA"/>
</dbReference>
<reference evidence="1" key="2">
    <citation type="submission" date="2015-07" db="EMBL/GenBank/DDBJ databases">
        <authorList>
            <person name="Noorani M."/>
        </authorList>
    </citation>
    <scope>NUCLEOTIDE SEQUENCE</scope>
    <source>
        <strain evidence="1">Yugu1</strain>
    </source>
</reference>
<dbReference type="PANTHER" id="PTHR33103:SF101">
    <property type="match status" value="1"/>
</dbReference>
<dbReference type="OMA" id="LAGNIMR"/>
<dbReference type="EnsemblPlants" id="KQL04464">
    <property type="protein sequence ID" value="KQL04464"/>
    <property type="gene ID" value="SETIT_004155mg"/>
</dbReference>
<reference evidence="1 3" key="1">
    <citation type="journal article" date="2012" name="Nat. Biotechnol.">
        <title>Reference genome sequence of the model plant Setaria.</title>
        <authorList>
            <person name="Bennetzen J.L."/>
            <person name="Schmutz J."/>
            <person name="Wang H."/>
            <person name="Percifield R."/>
            <person name="Hawkins J."/>
            <person name="Pontaroli A.C."/>
            <person name="Estep M."/>
            <person name="Feng L."/>
            <person name="Vaughn J.N."/>
            <person name="Grimwood J."/>
            <person name="Jenkins J."/>
            <person name="Barry K."/>
            <person name="Lindquist E."/>
            <person name="Hellsten U."/>
            <person name="Deshpande S."/>
            <person name="Wang X."/>
            <person name="Wu X."/>
            <person name="Mitros T."/>
            <person name="Triplett J."/>
            <person name="Yang X."/>
            <person name="Ye C.Y."/>
            <person name="Mauro-Herrera M."/>
            <person name="Wang L."/>
            <person name="Li P."/>
            <person name="Sharma M."/>
            <person name="Sharma R."/>
            <person name="Ronald P.C."/>
            <person name="Panaud O."/>
            <person name="Kellogg E.A."/>
            <person name="Brutnell T.P."/>
            <person name="Doust A.N."/>
            <person name="Tuskan G.A."/>
            <person name="Rokhsar D."/>
            <person name="Devos K.M."/>
        </authorList>
    </citation>
    <scope>NUCLEOTIDE SEQUENCE [LARGE SCALE GENOMIC DNA]</scope>
    <source>
        <strain evidence="3">cv. Yugu1</strain>
        <strain evidence="1">Yugu1</strain>
    </source>
</reference>
<gene>
    <name evidence="1" type="ORF">SETIT_5G109100v2</name>
</gene>
<dbReference type="HOGENOM" id="CLU_030757_3_1_1"/>
<evidence type="ECO:0000313" key="1">
    <source>
        <dbReference type="EMBL" id="RCV24729.1"/>
    </source>
</evidence>
<dbReference type="InterPro" id="IPR007750">
    <property type="entry name" value="DUF674"/>
</dbReference>
<keyword evidence="3" id="KW-1185">Reference proteome</keyword>
<accession>K3XQG9</accession>
<dbReference type="AlphaFoldDB" id="K3XQG9"/>
<dbReference type="EMBL" id="CM003532">
    <property type="protein sequence ID" value="RCV24729.1"/>
    <property type="molecule type" value="Genomic_DNA"/>
</dbReference>
<sequence>MATATAAAAFSLKLFIDTKAPRVLFAEASRDAVSFLHSLLVSHLDSLPLDSRTRPPAAAAAARLRRRPRLGSKRKKRFFVCGDKRGAGCGKYVADRSGATCPSCGGIMAAEVPPGAPGAGGSEQQEAAAAAPALVCMLKDNLTVVPATGTFLALAGNIMRGVVTGFQEAAAFQVATVRLGHNEGLKILEASLRSSTVLTDVFLRDKAVALEFDPSPPSPDLGWM</sequence>
<evidence type="ECO:0000313" key="3">
    <source>
        <dbReference type="Proteomes" id="UP000004995"/>
    </source>
</evidence>
<reference evidence="2" key="3">
    <citation type="submission" date="2018-08" db="UniProtKB">
        <authorList>
            <consortium name="EnsemblPlants"/>
        </authorList>
    </citation>
    <scope>IDENTIFICATION</scope>
    <source>
        <strain evidence="2">Yugu1</strain>
    </source>
</reference>
<dbReference type="Proteomes" id="UP000004995">
    <property type="component" value="Unassembled WGS sequence"/>
</dbReference>
<dbReference type="Gramene" id="KQL04464">
    <property type="protein sequence ID" value="KQL04464"/>
    <property type="gene ID" value="SETIT_004155mg"/>
</dbReference>
<organism evidence="2 3">
    <name type="scientific">Setaria italica</name>
    <name type="common">Foxtail millet</name>
    <name type="synonym">Panicum italicum</name>
    <dbReference type="NCBI Taxonomy" id="4555"/>
    <lineage>
        <taxon>Eukaryota</taxon>
        <taxon>Viridiplantae</taxon>
        <taxon>Streptophyta</taxon>
        <taxon>Embryophyta</taxon>
        <taxon>Tracheophyta</taxon>
        <taxon>Spermatophyta</taxon>
        <taxon>Magnoliopsida</taxon>
        <taxon>Liliopsida</taxon>
        <taxon>Poales</taxon>
        <taxon>Poaceae</taxon>
        <taxon>PACMAD clade</taxon>
        <taxon>Panicoideae</taxon>
        <taxon>Panicodae</taxon>
        <taxon>Paniceae</taxon>
        <taxon>Cenchrinae</taxon>
        <taxon>Setaria</taxon>
    </lineage>
</organism>
<dbReference type="eggNOG" id="ENOG502R4E2">
    <property type="taxonomic scope" value="Eukaryota"/>
</dbReference>